<gene>
    <name evidence="2" type="ORF">RM446_19520</name>
</gene>
<dbReference type="InterPro" id="IPR007278">
    <property type="entry name" value="DUF397"/>
</dbReference>
<dbReference type="Proteomes" id="UP001183226">
    <property type="component" value="Unassembled WGS sequence"/>
</dbReference>
<dbReference type="RefSeq" id="WP_311546808.1">
    <property type="nucleotide sequence ID" value="NZ_JAVREK010000023.1"/>
</dbReference>
<keyword evidence="3" id="KW-1185">Reference proteome</keyword>
<reference evidence="3" key="1">
    <citation type="submission" date="2023-07" db="EMBL/GenBank/DDBJ databases">
        <title>30 novel species of actinomycetes from the DSMZ collection.</title>
        <authorList>
            <person name="Nouioui I."/>
        </authorList>
    </citation>
    <scope>NUCLEOTIDE SEQUENCE [LARGE SCALE GENOMIC DNA]</scope>
    <source>
        <strain evidence="3">DSM 45055</strain>
    </source>
</reference>
<evidence type="ECO:0000259" key="1">
    <source>
        <dbReference type="Pfam" id="PF04149"/>
    </source>
</evidence>
<comment type="caution">
    <text evidence="2">The sequence shown here is derived from an EMBL/GenBank/DDBJ whole genome shotgun (WGS) entry which is preliminary data.</text>
</comment>
<evidence type="ECO:0000313" key="2">
    <source>
        <dbReference type="EMBL" id="MDT0304312.1"/>
    </source>
</evidence>
<feature type="domain" description="DUF397" evidence="1">
    <location>
        <begin position="4"/>
        <end position="53"/>
    </location>
</feature>
<organism evidence="2 3">
    <name type="scientific">Streptomonospora wellingtoniae</name>
    <dbReference type="NCBI Taxonomy" id="3075544"/>
    <lineage>
        <taxon>Bacteria</taxon>
        <taxon>Bacillati</taxon>
        <taxon>Actinomycetota</taxon>
        <taxon>Actinomycetes</taxon>
        <taxon>Streptosporangiales</taxon>
        <taxon>Nocardiopsidaceae</taxon>
        <taxon>Streptomonospora</taxon>
    </lineage>
</organism>
<proteinExistence type="predicted"/>
<protein>
    <submittedName>
        <fullName evidence="2">DUF397 domain-containing protein</fullName>
    </submittedName>
</protein>
<name>A0ABU2KYU1_9ACTN</name>
<dbReference type="Pfam" id="PF04149">
    <property type="entry name" value="DUF397"/>
    <property type="match status" value="1"/>
</dbReference>
<sequence length="59" mass="6716">MITDWHTSTYSANGANCVEVRESAQTAEVRDSQHREAGRLSFPAEEWRAFLRDLPDGFC</sequence>
<accession>A0ABU2KYU1</accession>
<dbReference type="EMBL" id="JAVREK010000023">
    <property type="protein sequence ID" value="MDT0304312.1"/>
    <property type="molecule type" value="Genomic_DNA"/>
</dbReference>
<evidence type="ECO:0000313" key="3">
    <source>
        <dbReference type="Proteomes" id="UP001183226"/>
    </source>
</evidence>